<feature type="compositionally biased region" description="Basic and acidic residues" evidence="1">
    <location>
        <begin position="128"/>
        <end position="137"/>
    </location>
</feature>
<feature type="non-terminal residue" evidence="2">
    <location>
        <position position="137"/>
    </location>
</feature>
<feature type="region of interest" description="Disordered" evidence="1">
    <location>
        <begin position="73"/>
        <end position="137"/>
    </location>
</feature>
<dbReference type="EMBL" id="GECZ01023511">
    <property type="protein sequence ID" value="JAS46258.1"/>
    <property type="molecule type" value="Transcribed_RNA"/>
</dbReference>
<feature type="non-terminal residue" evidence="2">
    <location>
        <position position="1"/>
    </location>
</feature>
<feature type="compositionally biased region" description="Basic and acidic residues" evidence="1">
    <location>
        <begin position="1"/>
        <end position="23"/>
    </location>
</feature>
<protein>
    <submittedName>
        <fullName evidence="2">Uncharacterized protein</fullName>
    </submittedName>
</protein>
<gene>
    <name evidence="2" type="ORF">g.9660</name>
</gene>
<reference evidence="2" key="1">
    <citation type="submission" date="2015-11" db="EMBL/GenBank/DDBJ databases">
        <title>De novo transcriptome assembly of four potential Pierce s Disease insect vectors from Arizona vineyards.</title>
        <authorList>
            <person name="Tassone E.E."/>
        </authorList>
    </citation>
    <scope>NUCLEOTIDE SEQUENCE</scope>
</reference>
<proteinExistence type="predicted"/>
<feature type="compositionally biased region" description="Polar residues" evidence="1">
    <location>
        <begin position="87"/>
        <end position="101"/>
    </location>
</feature>
<sequence length="137" mass="15399">VSNDSKVSHELNDSKPEPQHQESIDDVVSIESVSEIEQSQVPLAEGDRLTKKCVQKQRLLSVGYLLQQLKAMSVEPTERIQEEDETLNSLSRPSTMESVKNTEPGEKHMEGAEQGNTENPVEDEEQDTTEHPVEDEE</sequence>
<evidence type="ECO:0000256" key="1">
    <source>
        <dbReference type="SAM" id="MobiDB-lite"/>
    </source>
</evidence>
<dbReference type="AlphaFoldDB" id="A0A1B6F7M4"/>
<organism evidence="2">
    <name type="scientific">Cuerna arida</name>
    <dbReference type="NCBI Taxonomy" id="1464854"/>
    <lineage>
        <taxon>Eukaryota</taxon>
        <taxon>Metazoa</taxon>
        <taxon>Ecdysozoa</taxon>
        <taxon>Arthropoda</taxon>
        <taxon>Hexapoda</taxon>
        <taxon>Insecta</taxon>
        <taxon>Pterygota</taxon>
        <taxon>Neoptera</taxon>
        <taxon>Paraneoptera</taxon>
        <taxon>Hemiptera</taxon>
        <taxon>Auchenorrhyncha</taxon>
        <taxon>Membracoidea</taxon>
        <taxon>Cicadellidae</taxon>
        <taxon>Cicadellinae</taxon>
        <taxon>Proconiini</taxon>
        <taxon>Cuerna</taxon>
    </lineage>
</organism>
<feature type="region of interest" description="Disordered" evidence="1">
    <location>
        <begin position="1"/>
        <end position="25"/>
    </location>
</feature>
<name>A0A1B6F7M4_9HEMI</name>
<accession>A0A1B6F7M4</accession>
<evidence type="ECO:0000313" key="2">
    <source>
        <dbReference type="EMBL" id="JAS46258.1"/>
    </source>
</evidence>